<accession>A0A135TC31</accession>
<comment type="caution">
    <text evidence="1">The sequence shown here is derived from an EMBL/GenBank/DDBJ whole genome shotgun (WGS) entry which is preliminary data.</text>
</comment>
<dbReference type="Proteomes" id="UP000070328">
    <property type="component" value="Unassembled WGS sequence"/>
</dbReference>
<evidence type="ECO:0000313" key="1">
    <source>
        <dbReference type="EMBL" id="KXH45658.1"/>
    </source>
</evidence>
<evidence type="ECO:0000313" key="2">
    <source>
        <dbReference type="Proteomes" id="UP000070328"/>
    </source>
</evidence>
<keyword evidence="2" id="KW-1185">Reference proteome</keyword>
<dbReference type="OrthoDB" id="3832365at2759"/>
<proteinExistence type="predicted"/>
<protein>
    <submittedName>
        <fullName evidence="1">Uncharacterized protein</fullName>
    </submittedName>
</protein>
<reference evidence="1 2" key="1">
    <citation type="submission" date="2014-02" db="EMBL/GenBank/DDBJ databases">
        <title>The genome sequence of Colletotrichum simmondsii CBS122122.</title>
        <authorList>
            <person name="Baroncelli R."/>
            <person name="Thon M.R."/>
        </authorList>
    </citation>
    <scope>NUCLEOTIDE SEQUENCE [LARGE SCALE GENOMIC DNA]</scope>
    <source>
        <strain evidence="1 2">CBS122122</strain>
    </source>
</reference>
<dbReference type="EMBL" id="JFBX01000212">
    <property type="protein sequence ID" value="KXH45658.1"/>
    <property type="molecule type" value="Genomic_DNA"/>
</dbReference>
<organism evidence="1 2">
    <name type="scientific">Colletotrichum simmondsii</name>
    <dbReference type="NCBI Taxonomy" id="703756"/>
    <lineage>
        <taxon>Eukaryota</taxon>
        <taxon>Fungi</taxon>
        <taxon>Dikarya</taxon>
        <taxon>Ascomycota</taxon>
        <taxon>Pezizomycotina</taxon>
        <taxon>Sordariomycetes</taxon>
        <taxon>Hypocreomycetidae</taxon>
        <taxon>Glomerellales</taxon>
        <taxon>Glomerellaceae</taxon>
        <taxon>Colletotrichum</taxon>
        <taxon>Colletotrichum acutatum species complex</taxon>
    </lineage>
</organism>
<sequence length="143" mass="15900">MAEQNVAAQRWSLTARSGALVALSPPEQGDNVWEAKQVELHRNLPPGDDYERHSIDWSFGPIKISGYVDTNTYEVGLTIIVTGIDLGNIFGNLKDGVTIKVNLLTTKGEIRIYLKNGNEVWVHLDVKIVFDGSFQGDYKIITI</sequence>
<name>A0A135TC31_9PEZI</name>
<gene>
    <name evidence="1" type="ORF">CSIM01_09727</name>
</gene>
<dbReference type="AlphaFoldDB" id="A0A135TC31"/>